<protein>
    <submittedName>
        <fullName evidence="2">Uncharacterized protein</fullName>
    </submittedName>
</protein>
<reference evidence="2" key="1">
    <citation type="journal article" date="2014" name="Int. J. Syst. Evol. Microbiol.">
        <title>Complete genome sequence of Corynebacterium casei LMG S-19264T (=DSM 44701T), isolated from a smear-ripened cheese.</title>
        <authorList>
            <consortium name="US DOE Joint Genome Institute (JGI-PGF)"/>
            <person name="Walter F."/>
            <person name="Albersmeier A."/>
            <person name="Kalinowski J."/>
            <person name="Ruckert C."/>
        </authorList>
    </citation>
    <scope>NUCLEOTIDE SEQUENCE</scope>
    <source>
        <strain evidence="2">CCM 7897</strain>
    </source>
</reference>
<name>A0A917BM88_9HYPH</name>
<feature type="region of interest" description="Disordered" evidence="1">
    <location>
        <begin position="181"/>
        <end position="221"/>
    </location>
</feature>
<reference evidence="2" key="2">
    <citation type="submission" date="2020-09" db="EMBL/GenBank/DDBJ databases">
        <authorList>
            <person name="Sun Q."/>
            <person name="Sedlacek I."/>
        </authorList>
    </citation>
    <scope>NUCLEOTIDE SEQUENCE</scope>
    <source>
        <strain evidence="2">CCM 7897</strain>
    </source>
</reference>
<dbReference type="EMBL" id="BMCT01000001">
    <property type="protein sequence ID" value="GGF46483.1"/>
    <property type="molecule type" value="Genomic_DNA"/>
</dbReference>
<feature type="region of interest" description="Disordered" evidence="1">
    <location>
        <begin position="58"/>
        <end position="77"/>
    </location>
</feature>
<feature type="compositionally biased region" description="Basic and acidic residues" evidence="1">
    <location>
        <begin position="93"/>
        <end position="104"/>
    </location>
</feature>
<evidence type="ECO:0000313" key="2">
    <source>
        <dbReference type="EMBL" id="GGF46483.1"/>
    </source>
</evidence>
<evidence type="ECO:0000313" key="3">
    <source>
        <dbReference type="Proteomes" id="UP000606044"/>
    </source>
</evidence>
<dbReference type="AlphaFoldDB" id="A0A917BM88"/>
<accession>A0A917BM88</accession>
<dbReference type="Proteomes" id="UP000606044">
    <property type="component" value="Unassembled WGS sequence"/>
</dbReference>
<comment type="caution">
    <text evidence="2">The sequence shown here is derived from an EMBL/GenBank/DDBJ whole genome shotgun (WGS) entry which is preliminary data.</text>
</comment>
<feature type="region of interest" description="Disordered" evidence="1">
    <location>
        <begin position="85"/>
        <end position="104"/>
    </location>
</feature>
<keyword evidence="3" id="KW-1185">Reference proteome</keyword>
<organism evidence="2 3">
    <name type="scientific">Azorhizobium oxalatiphilum</name>
    <dbReference type="NCBI Taxonomy" id="980631"/>
    <lineage>
        <taxon>Bacteria</taxon>
        <taxon>Pseudomonadati</taxon>
        <taxon>Pseudomonadota</taxon>
        <taxon>Alphaproteobacteria</taxon>
        <taxon>Hyphomicrobiales</taxon>
        <taxon>Xanthobacteraceae</taxon>
        <taxon>Azorhizobium</taxon>
    </lineage>
</organism>
<evidence type="ECO:0000256" key="1">
    <source>
        <dbReference type="SAM" id="MobiDB-lite"/>
    </source>
</evidence>
<sequence length="221" mass="23348">MGASEWNARAGATSPDAVRPAVAPLIVPAHFTLSRLRRRAGRGPREARALGDGWEAAGTVGARPLPPPQPSLAGGRGGALCGWEGARQSPPQLRERGALRGREGRVSAQEALAETTMPDAVRPAVDPLTVPAHFTLSRLRGRAGRGPRVAREAQGVRGWLGSRGHCRRASFAPSPTLARKRERGRVVRAGRDASVSPAAKKGARCLGEKGACQSEAQRQNY</sequence>
<proteinExistence type="predicted"/>
<gene>
    <name evidence="2" type="ORF">GCM10007301_02500</name>
</gene>